<keyword evidence="3" id="KW-1185">Reference proteome</keyword>
<comment type="caution">
    <text evidence="2">The sequence shown here is derived from an EMBL/GenBank/DDBJ whole genome shotgun (WGS) entry which is preliminary data.</text>
</comment>
<dbReference type="EMBL" id="QNGE01004603">
    <property type="protein sequence ID" value="KAA3672722.1"/>
    <property type="molecule type" value="Genomic_DNA"/>
</dbReference>
<dbReference type="Proteomes" id="UP000324629">
    <property type="component" value="Unassembled WGS sequence"/>
</dbReference>
<protein>
    <submittedName>
        <fullName evidence="2">Uncharacterized protein</fullName>
    </submittedName>
</protein>
<gene>
    <name evidence="2" type="ORF">DEA37_0008812</name>
</gene>
<name>A0A5J4NB13_9TREM</name>
<evidence type="ECO:0000256" key="1">
    <source>
        <dbReference type="SAM" id="MobiDB-lite"/>
    </source>
</evidence>
<evidence type="ECO:0000313" key="2">
    <source>
        <dbReference type="EMBL" id="KAA3672722.1"/>
    </source>
</evidence>
<reference evidence="2 3" key="1">
    <citation type="journal article" date="2019" name="Gigascience">
        <title>Whole-genome sequence of the oriental lung fluke Paragonimus westermani.</title>
        <authorList>
            <person name="Oey H."/>
            <person name="Zakrzewski M."/>
            <person name="Narain K."/>
            <person name="Devi K.R."/>
            <person name="Agatsuma T."/>
            <person name="Nawaratna S."/>
            <person name="Gobert G.N."/>
            <person name="Jones M.K."/>
            <person name="Ragan M.A."/>
            <person name="McManus D.P."/>
            <person name="Krause L."/>
        </authorList>
    </citation>
    <scope>NUCLEOTIDE SEQUENCE [LARGE SCALE GENOMIC DNA]</scope>
    <source>
        <strain evidence="2 3">IND2009</strain>
    </source>
</reference>
<dbReference type="AlphaFoldDB" id="A0A5J4NB13"/>
<evidence type="ECO:0000313" key="3">
    <source>
        <dbReference type="Proteomes" id="UP000324629"/>
    </source>
</evidence>
<accession>A0A5J4NB13</accession>
<proteinExistence type="predicted"/>
<sequence length="182" mass="19805">MFAAVSVPSILVYHECHHHCPGHTCMTLGENSSVCTVGGPGSCCCCCLACGRAHAVGTECEGAQSAVPADLKPSLRSRLIHQRLDSLYRSMPKLHRCASEPSMNAMRFERTDTCELTAYLNVSPKTPLNSVLSDNLFFFSGRTRDAPDSQTPVVDRSSDSTCLLEEEEDHKPGTHHTVLTEP</sequence>
<feature type="region of interest" description="Disordered" evidence="1">
    <location>
        <begin position="146"/>
        <end position="182"/>
    </location>
</feature>
<organism evidence="2 3">
    <name type="scientific">Paragonimus westermani</name>
    <dbReference type="NCBI Taxonomy" id="34504"/>
    <lineage>
        <taxon>Eukaryota</taxon>
        <taxon>Metazoa</taxon>
        <taxon>Spiralia</taxon>
        <taxon>Lophotrochozoa</taxon>
        <taxon>Platyhelminthes</taxon>
        <taxon>Trematoda</taxon>
        <taxon>Digenea</taxon>
        <taxon>Plagiorchiida</taxon>
        <taxon>Troglotremata</taxon>
        <taxon>Troglotrematidae</taxon>
        <taxon>Paragonimus</taxon>
    </lineage>
</organism>